<dbReference type="EMBL" id="PKPP01002247">
    <property type="protein sequence ID" value="PWA76595.1"/>
    <property type="molecule type" value="Genomic_DNA"/>
</dbReference>
<reference evidence="12 13" key="1">
    <citation type="journal article" date="2018" name="Mol. Plant">
        <title>The genome of Artemisia annua provides insight into the evolution of Asteraceae family and artemisinin biosynthesis.</title>
        <authorList>
            <person name="Shen Q."/>
            <person name="Zhang L."/>
            <person name="Liao Z."/>
            <person name="Wang S."/>
            <person name="Yan T."/>
            <person name="Shi P."/>
            <person name="Liu M."/>
            <person name="Fu X."/>
            <person name="Pan Q."/>
            <person name="Wang Y."/>
            <person name="Lv Z."/>
            <person name="Lu X."/>
            <person name="Zhang F."/>
            <person name="Jiang W."/>
            <person name="Ma Y."/>
            <person name="Chen M."/>
            <person name="Hao X."/>
            <person name="Li L."/>
            <person name="Tang Y."/>
            <person name="Lv G."/>
            <person name="Zhou Y."/>
            <person name="Sun X."/>
            <person name="Brodelius P.E."/>
            <person name="Rose J.K.C."/>
            <person name="Tang K."/>
        </authorList>
    </citation>
    <scope>NUCLEOTIDE SEQUENCE [LARGE SCALE GENOMIC DNA]</scope>
    <source>
        <strain evidence="13">cv. Huhao1</strain>
        <tissue evidence="12">Leaf</tissue>
    </source>
</reference>
<keyword evidence="8" id="KW-0648">Protein biosynthesis</keyword>
<dbReference type="GO" id="GO:0002161">
    <property type="term" value="F:aminoacyl-tRNA deacylase activity"/>
    <property type="evidence" value="ECO:0007669"/>
    <property type="project" value="TreeGrafter"/>
</dbReference>
<dbReference type="AlphaFoldDB" id="A0A2U1NSU5"/>
<feature type="transmembrane region" description="Helical" evidence="10">
    <location>
        <begin position="154"/>
        <end position="175"/>
    </location>
</feature>
<dbReference type="SUPFAM" id="SSF55681">
    <property type="entry name" value="Class II aaRS and biotin synthetases"/>
    <property type="match status" value="2"/>
</dbReference>
<name>A0A2U1NSU5_ARTAN</name>
<dbReference type="GO" id="GO:0005829">
    <property type="term" value="C:cytosol"/>
    <property type="evidence" value="ECO:0007669"/>
    <property type="project" value="TreeGrafter"/>
</dbReference>
<evidence type="ECO:0000256" key="5">
    <source>
        <dbReference type="ARBA" id="ARBA00022741"/>
    </source>
</evidence>
<dbReference type="Gene3D" id="3.30.930.10">
    <property type="entry name" value="Bira Bifunctional Protein, Domain 2"/>
    <property type="match status" value="1"/>
</dbReference>
<dbReference type="Proteomes" id="UP000245207">
    <property type="component" value="Unassembled WGS sequence"/>
</dbReference>
<dbReference type="InterPro" id="IPR018165">
    <property type="entry name" value="Ala-tRNA-synth_IIc_core"/>
</dbReference>
<evidence type="ECO:0000313" key="12">
    <source>
        <dbReference type="EMBL" id="PWA76595.1"/>
    </source>
</evidence>
<evidence type="ECO:0000313" key="13">
    <source>
        <dbReference type="Proteomes" id="UP000245207"/>
    </source>
</evidence>
<protein>
    <recommendedName>
        <fullName evidence="2">alanine--tRNA ligase</fullName>
        <ecNumber evidence="2">6.1.1.7</ecNumber>
    </recommendedName>
</protein>
<evidence type="ECO:0000256" key="3">
    <source>
        <dbReference type="ARBA" id="ARBA00022555"/>
    </source>
</evidence>
<keyword evidence="7" id="KW-0694">RNA-binding</keyword>
<feature type="domain" description="Alanyl-transfer RNA synthetases family profile" evidence="11">
    <location>
        <begin position="57"/>
        <end position="278"/>
    </location>
</feature>
<evidence type="ECO:0000256" key="9">
    <source>
        <dbReference type="ARBA" id="ARBA00023146"/>
    </source>
</evidence>
<keyword evidence="13" id="KW-1185">Reference proteome</keyword>
<dbReference type="InterPro" id="IPR018164">
    <property type="entry name" value="Ala-tRNA-synth_IIc_N"/>
</dbReference>
<dbReference type="InterPro" id="IPR045864">
    <property type="entry name" value="aa-tRNA-synth_II/BPL/LPL"/>
</dbReference>
<keyword evidence="5" id="KW-0547">Nucleotide-binding</keyword>
<evidence type="ECO:0000256" key="8">
    <source>
        <dbReference type="ARBA" id="ARBA00022917"/>
    </source>
</evidence>
<feature type="transmembrane region" description="Helical" evidence="10">
    <location>
        <begin position="37"/>
        <end position="59"/>
    </location>
</feature>
<comment type="similarity">
    <text evidence="1">Belongs to the class-II aminoacyl-tRNA synthetase family.</text>
</comment>
<proteinExistence type="inferred from homology"/>
<evidence type="ECO:0000256" key="7">
    <source>
        <dbReference type="ARBA" id="ARBA00022884"/>
    </source>
</evidence>
<keyword evidence="10" id="KW-0472">Membrane</keyword>
<dbReference type="GO" id="GO:0004813">
    <property type="term" value="F:alanine-tRNA ligase activity"/>
    <property type="evidence" value="ECO:0007669"/>
    <property type="project" value="UniProtKB-EC"/>
</dbReference>
<dbReference type="GO" id="GO:0006419">
    <property type="term" value="P:alanyl-tRNA aminoacylation"/>
    <property type="evidence" value="ECO:0007669"/>
    <property type="project" value="InterPro"/>
</dbReference>
<gene>
    <name evidence="12" type="ORF">CTI12_AA234650</name>
</gene>
<evidence type="ECO:0000259" key="11">
    <source>
        <dbReference type="PROSITE" id="PS50860"/>
    </source>
</evidence>
<dbReference type="OrthoDB" id="2423964at2759"/>
<keyword evidence="3" id="KW-0820">tRNA-binding</keyword>
<dbReference type="PANTHER" id="PTHR11777">
    <property type="entry name" value="ALANYL-TRNA SYNTHETASE"/>
    <property type="match status" value="1"/>
</dbReference>
<dbReference type="Pfam" id="PF01411">
    <property type="entry name" value="tRNA-synt_2c"/>
    <property type="match status" value="2"/>
</dbReference>
<dbReference type="InterPro" id="IPR050058">
    <property type="entry name" value="Ala-tRNA_ligase"/>
</dbReference>
<accession>A0A2U1NSU5</accession>
<keyword evidence="6" id="KW-0067">ATP-binding</keyword>
<evidence type="ECO:0000256" key="1">
    <source>
        <dbReference type="ARBA" id="ARBA00008226"/>
    </source>
</evidence>
<dbReference type="PANTHER" id="PTHR11777:SF9">
    <property type="entry name" value="ALANINE--TRNA LIGASE, CYTOPLASMIC"/>
    <property type="match status" value="1"/>
</dbReference>
<keyword evidence="10" id="KW-0812">Transmembrane</keyword>
<dbReference type="GO" id="GO:0005524">
    <property type="term" value="F:ATP binding"/>
    <property type="evidence" value="ECO:0007669"/>
    <property type="project" value="UniProtKB-KW"/>
</dbReference>
<dbReference type="STRING" id="35608.A0A2U1NSU5"/>
<evidence type="ECO:0000256" key="10">
    <source>
        <dbReference type="SAM" id="Phobius"/>
    </source>
</evidence>
<dbReference type="PROSITE" id="PS50860">
    <property type="entry name" value="AA_TRNA_LIGASE_II_ALA"/>
    <property type="match status" value="1"/>
</dbReference>
<organism evidence="12 13">
    <name type="scientific">Artemisia annua</name>
    <name type="common">Sweet wormwood</name>
    <dbReference type="NCBI Taxonomy" id="35608"/>
    <lineage>
        <taxon>Eukaryota</taxon>
        <taxon>Viridiplantae</taxon>
        <taxon>Streptophyta</taxon>
        <taxon>Embryophyta</taxon>
        <taxon>Tracheophyta</taxon>
        <taxon>Spermatophyta</taxon>
        <taxon>Magnoliopsida</taxon>
        <taxon>eudicotyledons</taxon>
        <taxon>Gunneridae</taxon>
        <taxon>Pentapetalae</taxon>
        <taxon>asterids</taxon>
        <taxon>campanulids</taxon>
        <taxon>Asterales</taxon>
        <taxon>Asteraceae</taxon>
        <taxon>Asteroideae</taxon>
        <taxon>Anthemideae</taxon>
        <taxon>Artemisiinae</taxon>
        <taxon>Artemisia</taxon>
    </lineage>
</organism>
<sequence length="310" mass="36288">MLRRHLKMISQQVGTRFEGGFLNSTNQKVTRFFRARLLFTMTILIKVFSLLLPACFPFKPVFLGKVQRQVPRATTSQRCIRTNDIKNVGKTSRHHTFFEMLGNFSFGDYFKKEAVEWAWELITIEYESFNFLTSYCLLSYKAPKNFHCFKYQKIVGLLTMETVSFMICLFLSFAFRYRLPIENLWISVYEKDEETYAIWHDEIGVSANHIKKMVEEDNFWMSGKTGPCGPCSEIYYDFHPEKGYSNVNIQYSFSLAYDTLNLKAVINFRDLEKVREIVPRGREIMEERIIAKTEVSAACAKSISYCKQNG</sequence>
<keyword evidence="9" id="KW-0030">Aminoacyl-tRNA synthetase</keyword>
<dbReference type="GO" id="GO:0000049">
    <property type="term" value="F:tRNA binding"/>
    <property type="evidence" value="ECO:0007669"/>
    <property type="project" value="UniProtKB-KW"/>
</dbReference>
<evidence type="ECO:0000256" key="6">
    <source>
        <dbReference type="ARBA" id="ARBA00022840"/>
    </source>
</evidence>
<evidence type="ECO:0000256" key="2">
    <source>
        <dbReference type="ARBA" id="ARBA00013168"/>
    </source>
</evidence>
<keyword evidence="4 12" id="KW-0436">Ligase</keyword>
<dbReference type="EC" id="6.1.1.7" evidence="2"/>
<keyword evidence="10" id="KW-1133">Transmembrane helix</keyword>
<evidence type="ECO:0000256" key="4">
    <source>
        <dbReference type="ARBA" id="ARBA00022598"/>
    </source>
</evidence>
<comment type="caution">
    <text evidence="12">The sequence shown here is derived from an EMBL/GenBank/DDBJ whole genome shotgun (WGS) entry which is preliminary data.</text>
</comment>